<accession>A0A8J4XN72</accession>
<organism evidence="2 3">
    <name type="scientific">Chionoecetes opilio</name>
    <name type="common">Atlantic snow crab</name>
    <name type="synonym">Cancer opilio</name>
    <dbReference type="NCBI Taxonomy" id="41210"/>
    <lineage>
        <taxon>Eukaryota</taxon>
        <taxon>Metazoa</taxon>
        <taxon>Ecdysozoa</taxon>
        <taxon>Arthropoda</taxon>
        <taxon>Crustacea</taxon>
        <taxon>Multicrustacea</taxon>
        <taxon>Malacostraca</taxon>
        <taxon>Eumalacostraca</taxon>
        <taxon>Eucarida</taxon>
        <taxon>Decapoda</taxon>
        <taxon>Pleocyemata</taxon>
        <taxon>Brachyura</taxon>
        <taxon>Eubrachyura</taxon>
        <taxon>Majoidea</taxon>
        <taxon>Majidae</taxon>
        <taxon>Chionoecetes</taxon>
    </lineage>
</organism>
<reference evidence="2" key="1">
    <citation type="submission" date="2020-07" db="EMBL/GenBank/DDBJ databases">
        <title>The High-quality genome of the commercially important snow crab, Chionoecetes opilio.</title>
        <authorList>
            <person name="Jeong J.-H."/>
            <person name="Ryu S."/>
        </authorList>
    </citation>
    <scope>NUCLEOTIDE SEQUENCE</scope>
    <source>
        <strain evidence="2">MADBK_172401_WGS</strain>
        <tissue evidence="2">Digestive gland</tissue>
    </source>
</reference>
<feature type="compositionally biased region" description="Basic and acidic residues" evidence="1">
    <location>
        <begin position="37"/>
        <end position="46"/>
    </location>
</feature>
<dbReference type="Proteomes" id="UP000770661">
    <property type="component" value="Unassembled WGS sequence"/>
</dbReference>
<name>A0A8J4XN72_CHIOP</name>
<feature type="compositionally biased region" description="Basic and acidic residues" evidence="1">
    <location>
        <begin position="76"/>
        <end position="117"/>
    </location>
</feature>
<comment type="caution">
    <text evidence="2">The sequence shown here is derived from an EMBL/GenBank/DDBJ whole genome shotgun (WGS) entry which is preliminary data.</text>
</comment>
<proteinExistence type="predicted"/>
<sequence length="162" mass="18849">MPPNTHTATHILHRGKAEDPPGEAVATFPASFPLKRTTTEDNHSIESDPTSAAMPRTKSKSVTQRRKQGAKCMRRSRLEETEEATEKRLASNRERMKKLREEETPEEKRDRLAFNRERMKRRRQKKSGKNIKKLFVSNGERLKKCKVETPRELENHTSMQKV</sequence>
<feature type="region of interest" description="Disordered" evidence="1">
    <location>
        <begin position="1"/>
        <end position="140"/>
    </location>
</feature>
<feature type="compositionally biased region" description="Basic residues" evidence="1">
    <location>
        <begin position="57"/>
        <end position="75"/>
    </location>
</feature>
<feature type="compositionally biased region" description="Basic residues" evidence="1">
    <location>
        <begin position="118"/>
        <end position="132"/>
    </location>
</feature>
<keyword evidence="3" id="KW-1185">Reference proteome</keyword>
<gene>
    <name evidence="2" type="ORF">GWK47_022262</name>
</gene>
<dbReference type="EMBL" id="JACEEZ010023952">
    <property type="protein sequence ID" value="KAG0710708.1"/>
    <property type="molecule type" value="Genomic_DNA"/>
</dbReference>
<evidence type="ECO:0000256" key="1">
    <source>
        <dbReference type="SAM" id="MobiDB-lite"/>
    </source>
</evidence>
<dbReference type="AlphaFoldDB" id="A0A8J4XN72"/>
<evidence type="ECO:0000313" key="2">
    <source>
        <dbReference type="EMBL" id="KAG0710708.1"/>
    </source>
</evidence>
<protein>
    <submittedName>
        <fullName evidence="2">Uncharacterized protein</fullName>
    </submittedName>
</protein>
<evidence type="ECO:0000313" key="3">
    <source>
        <dbReference type="Proteomes" id="UP000770661"/>
    </source>
</evidence>